<comment type="caution">
    <text evidence="3">The sequence shown here is derived from an EMBL/GenBank/DDBJ whole genome shotgun (WGS) entry which is preliminary data.</text>
</comment>
<organism evidence="3 4">
    <name type="scientific">Mixia osmundae (strain CBS 9802 / IAM 14324 / JCM 22182 / KY 12970)</name>
    <dbReference type="NCBI Taxonomy" id="764103"/>
    <lineage>
        <taxon>Eukaryota</taxon>
        <taxon>Fungi</taxon>
        <taxon>Dikarya</taxon>
        <taxon>Basidiomycota</taxon>
        <taxon>Pucciniomycotina</taxon>
        <taxon>Mixiomycetes</taxon>
        <taxon>Mixiales</taxon>
        <taxon>Mixiaceae</taxon>
        <taxon>Mixia</taxon>
    </lineage>
</organism>
<dbReference type="GO" id="GO:0016788">
    <property type="term" value="F:hydrolase activity, acting on ester bonds"/>
    <property type="evidence" value="ECO:0007669"/>
    <property type="project" value="InterPro"/>
</dbReference>
<feature type="compositionally biased region" description="Polar residues" evidence="1">
    <location>
        <begin position="344"/>
        <end position="362"/>
    </location>
</feature>
<dbReference type="RefSeq" id="XP_014569855.1">
    <property type="nucleotide sequence ID" value="XM_014714369.1"/>
</dbReference>
<feature type="compositionally biased region" description="Basic and acidic residues" evidence="1">
    <location>
        <begin position="418"/>
        <end position="430"/>
    </location>
</feature>
<feature type="compositionally biased region" description="Polar residues" evidence="1">
    <location>
        <begin position="402"/>
        <end position="417"/>
    </location>
</feature>
<evidence type="ECO:0000256" key="2">
    <source>
        <dbReference type="SAM" id="Phobius"/>
    </source>
</evidence>
<feature type="region of interest" description="Disordered" evidence="1">
    <location>
        <begin position="1"/>
        <end position="42"/>
    </location>
</feature>
<dbReference type="HOGENOM" id="CLU_393834_0_0_1"/>
<protein>
    <submittedName>
        <fullName evidence="3">Uncharacterized protein</fullName>
    </submittedName>
</protein>
<keyword evidence="4" id="KW-1185">Reference proteome</keyword>
<proteinExistence type="predicted"/>
<dbReference type="EMBL" id="BABT02000061">
    <property type="protein sequence ID" value="GAA95281.1"/>
    <property type="molecule type" value="Genomic_DNA"/>
</dbReference>
<dbReference type="STRING" id="764103.G7DXH1"/>
<reference evidence="3 4" key="1">
    <citation type="journal article" date="2011" name="J. Gen. Appl. Microbiol.">
        <title>Draft genome sequencing of the enigmatic basidiomycete Mixia osmundae.</title>
        <authorList>
            <person name="Nishida H."/>
            <person name="Nagatsuka Y."/>
            <person name="Sugiyama J."/>
        </authorList>
    </citation>
    <scope>NUCLEOTIDE SEQUENCE [LARGE SCALE GENOMIC DNA]</scope>
    <source>
        <strain evidence="4">CBS 9802 / IAM 14324 / JCM 22182 / KY 12970</strain>
    </source>
</reference>
<feature type="compositionally biased region" description="Polar residues" evidence="1">
    <location>
        <begin position="223"/>
        <end position="236"/>
    </location>
</feature>
<dbReference type="Gene3D" id="3.40.50.1110">
    <property type="entry name" value="SGNH hydrolase"/>
    <property type="match status" value="1"/>
</dbReference>
<dbReference type="AlphaFoldDB" id="G7DXH1"/>
<name>G7DXH1_MIXOS</name>
<feature type="compositionally biased region" description="Basic residues" evidence="1">
    <location>
        <begin position="209"/>
        <end position="222"/>
    </location>
</feature>
<feature type="compositionally biased region" description="Basic residues" evidence="1">
    <location>
        <begin position="282"/>
        <end position="302"/>
    </location>
</feature>
<evidence type="ECO:0000313" key="4">
    <source>
        <dbReference type="Proteomes" id="UP000009131"/>
    </source>
</evidence>
<dbReference type="eggNOG" id="ENOG502SR2M">
    <property type="taxonomic scope" value="Eukaryota"/>
</dbReference>
<keyword evidence="2" id="KW-0812">Transmembrane</keyword>
<feature type="region of interest" description="Disordered" evidence="1">
    <location>
        <begin position="207"/>
        <end position="321"/>
    </location>
</feature>
<dbReference type="InParanoid" id="G7DXH1"/>
<feature type="region of interest" description="Disordered" evidence="1">
    <location>
        <begin position="66"/>
        <end position="102"/>
    </location>
</feature>
<feature type="transmembrane region" description="Helical" evidence="2">
    <location>
        <begin position="169"/>
        <end position="189"/>
    </location>
</feature>
<dbReference type="InterPro" id="IPR001087">
    <property type="entry name" value="GDSL"/>
</dbReference>
<keyword evidence="2" id="KW-1133">Transmembrane helix</keyword>
<dbReference type="Pfam" id="PF00657">
    <property type="entry name" value="Lipase_GDSL"/>
    <property type="match status" value="1"/>
</dbReference>
<keyword evidence="2" id="KW-0472">Membrane</keyword>
<feature type="compositionally biased region" description="Basic and acidic residues" evidence="1">
    <location>
        <begin position="87"/>
        <end position="100"/>
    </location>
</feature>
<sequence>MSPARNVSELGLGLPASLLDPENDLTSGPLSSISERTEQDDTVMAATTSHDLASSTGARLRANASPVLDSNGFDEPNSDECPVDVSRATDSDRGAAKEGRQASVTFKLPARVTRYDRTTGPDIGVELVERTMSGSSAFSQEAQTPKKRARHARWKAAFGRAQQPKKVRFGTVVVISIIALGLALMLISVTADLISHPDKAARSANAHNAWKRSLRRRAHRSSFHTQFSDRIATSASRLKRRDVHDEQVPPDALDDGSRDGAIEAAAQSKAVLEDSPHDRGKSLHHHKHHHKHHVHASHHTHKSNADAIDESDDPTSEQINGESLIDPYDRRALQEQILATASNASFPEDIATTSPWTMTDSSYAEEGDEPTNFTTEAFNVSLSGDGRVRAANSNITEHTISETKNSTSIQRTVTDRTTLNDHSKKGDGKSKGKPMKPAAAAFSALVVFGASYCDNGHPRPDVYKFTLSGPPYVGGRRSNGPVFDEYLARKLNVPMTNYAYIGAHINNDATGYNGSPPDSKSQIASYLSDVRSGAFKPGRGRVLHVIWNGINPILYSIWSDWQKGSSTLATAELRVSQAVADLGVQIVALQAGQADKSKADFVILPLPPLGSVPASRYLAKPIGDATQLAVLAALTRQFNIALDKLIEDVKAAGMAIGQSIYTFDAEAYFSEGMSSPDKLGLTDGNDACWNSTTGGICKTP</sequence>
<dbReference type="InterPro" id="IPR036514">
    <property type="entry name" value="SGNH_hydro_sf"/>
</dbReference>
<dbReference type="Proteomes" id="UP000009131">
    <property type="component" value="Unassembled WGS sequence"/>
</dbReference>
<feature type="region of interest" description="Disordered" evidence="1">
    <location>
        <begin position="344"/>
        <end position="371"/>
    </location>
</feature>
<dbReference type="OrthoDB" id="1600564at2759"/>
<feature type="compositionally biased region" description="Basic and acidic residues" evidence="1">
    <location>
        <begin position="271"/>
        <end position="281"/>
    </location>
</feature>
<gene>
    <name evidence="3" type="primary">Mo01937</name>
    <name evidence="3" type="ORF">E5Q_01937</name>
</gene>
<evidence type="ECO:0000313" key="3">
    <source>
        <dbReference type="EMBL" id="GAA95281.1"/>
    </source>
</evidence>
<reference evidence="3 4" key="2">
    <citation type="journal article" date="2012" name="Open Biol.">
        <title>Characteristics of nucleosomes and linker DNA regions on the genome of the basidiomycete Mixia osmundae revealed by mono- and dinucleosome mapping.</title>
        <authorList>
            <person name="Nishida H."/>
            <person name="Kondo S."/>
            <person name="Matsumoto T."/>
            <person name="Suzuki Y."/>
            <person name="Yoshikawa H."/>
            <person name="Taylor T.D."/>
            <person name="Sugiyama J."/>
        </authorList>
    </citation>
    <scope>NUCLEOTIDE SEQUENCE [LARGE SCALE GENOMIC DNA]</scope>
    <source>
        <strain evidence="4">CBS 9802 / IAM 14324 / JCM 22182 / KY 12970</strain>
    </source>
</reference>
<feature type="compositionally biased region" description="Polar residues" evidence="1">
    <location>
        <begin position="24"/>
        <end position="34"/>
    </location>
</feature>
<accession>G7DXH1</accession>
<feature type="region of interest" description="Disordered" evidence="1">
    <location>
        <begin position="402"/>
        <end position="435"/>
    </location>
</feature>
<evidence type="ECO:0000256" key="1">
    <source>
        <dbReference type="SAM" id="MobiDB-lite"/>
    </source>
</evidence>